<feature type="chain" id="PRO_5038417830" evidence="1">
    <location>
        <begin position="25"/>
        <end position="113"/>
    </location>
</feature>
<accession>A0A9D1U5V2</accession>
<sequence length="113" mass="12811">MGKLKLIGFMSVLSLGLGVQSAQASTIPAATSPYWWSYRQVTVRRGTWAHHIKSVFPACNNYVDQKKYLKPGTKLRVRNGGASWHWVVTGAGLQNGRNFWVVNRSSTTWFRQR</sequence>
<evidence type="ECO:0000313" key="2">
    <source>
        <dbReference type="EMBL" id="HIW71789.1"/>
    </source>
</evidence>
<reference evidence="2" key="2">
    <citation type="submission" date="2021-04" db="EMBL/GenBank/DDBJ databases">
        <authorList>
            <person name="Gilroy R."/>
        </authorList>
    </citation>
    <scope>NUCLEOTIDE SEQUENCE</scope>
    <source>
        <strain evidence="2">CHK173-259</strain>
    </source>
</reference>
<name>A0A9D1U5V2_9LACO</name>
<proteinExistence type="predicted"/>
<keyword evidence="1" id="KW-0732">Signal</keyword>
<feature type="signal peptide" evidence="1">
    <location>
        <begin position="1"/>
        <end position="24"/>
    </location>
</feature>
<dbReference type="AlphaFoldDB" id="A0A9D1U5V2"/>
<evidence type="ECO:0000256" key="1">
    <source>
        <dbReference type="SAM" id="SignalP"/>
    </source>
</evidence>
<dbReference type="Proteomes" id="UP000886822">
    <property type="component" value="Unassembled WGS sequence"/>
</dbReference>
<evidence type="ECO:0000313" key="3">
    <source>
        <dbReference type="Proteomes" id="UP000886822"/>
    </source>
</evidence>
<dbReference type="EMBL" id="DXGJ01000029">
    <property type="protein sequence ID" value="HIW71789.1"/>
    <property type="molecule type" value="Genomic_DNA"/>
</dbReference>
<reference evidence="2" key="1">
    <citation type="journal article" date="2021" name="PeerJ">
        <title>Extensive microbial diversity within the chicken gut microbiome revealed by metagenomics and culture.</title>
        <authorList>
            <person name="Gilroy R."/>
            <person name="Ravi A."/>
            <person name="Getino M."/>
            <person name="Pursley I."/>
            <person name="Horton D.L."/>
            <person name="Alikhan N.F."/>
            <person name="Baker D."/>
            <person name="Gharbi K."/>
            <person name="Hall N."/>
            <person name="Watson M."/>
            <person name="Adriaenssens E.M."/>
            <person name="Foster-Nyarko E."/>
            <person name="Jarju S."/>
            <person name="Secka A."/>
            <person name="Antonio M."/>
            <person name="Oren A."/>
            <person name="Chaudhuri R.R."/>
            <person name="La Ragione R."/>
            <person name="Hildebrand F."/>
            <person name="Pallen M.J."/>
        </authorList>
    </citation>
    <scope>NUCLEOTIDE SEQUENCE</scope>
    <source>
        <strain evidence="2">CHK173-259</strain>
    </source>
</reference>
<comment type="caution">
    <text evidence="2">The sequence shown here is derived from an EMBL/GenBank/DDBJ whole genome shotgun (WGS) entry which is preliminary data.</text>
</comment>
<protein>
    <submittedName>
        <fullName evidence="2">Uncharacterized protein</fullName>
    </submittedName>
</protein>
<gene>
    <name evidence="2" type="ORF">H9875_04090</name>
</gene>
<organism evidence="2 3">
    <name type="scientific">Candidatus Levilactobacillus faecigallinarum</name>
    <dbReference type="NCBI Taxonomy" id="2838638"/>
    <lineage>
        <taxon>Bacteria</taxon>
        <taxon>Bacillati</taxon>
        <taxon>Bacillota</taxon>
        <taxon>Bacilli</taxon>
        <taxon>Lactobacillales</taxon>
        <taxon>Lactobacillaceae</taxon>
        <taxon>Levilactobacillus</taxon>
    </lineage>
</organism>